<keyword evidence="3" id="KW-1185">Reference proteome</keyword>
<dbReference type="AlphaFoldDB" id="D1AHW8"/>
<dbReference type="KEGG" id="str:Sterm_1490"/>
<reference evidence="3" key="1">
    <citation type="submission" date="2009-09" db="EMBL/GenBank/DDBJ databases">
        <title>The complete chromosome of Sebaldella termitidis ATCC 33386.</title>
        <authorList>
            <consortium name="US DOE Joint Genome Institute (JGI-PGF)"/>
            <person name="Lucas S."/>
            <person name="Copeland A."/>
            <person name="Lapidus A."/>
            <person name="Glavina del Rio T."/>
            <person name="Dalin E."/>
            <person name="Tice H."/>
            <person name="Bruce D."/>
            <person name="Goodwin L."/>
            <person name="Pitluck S."/>
            <person name="Kyrpides N."/>
            <person name="Mavromatis K."/>
            <person name="Ivanova N."/>
            <person name="Mikhailova N."/>
            <person name="Sims D."/>
            <person name="Meincke L."/>
            <person name="Brettin T."/>
            <person name="Detter J.C."/>
            <person name="Han C."/>
            <person name="Larimer F."/>
            <person name="Land M."/>
            <person name="Hauser L."/>
            <person name="Markowitz V."/>
            <person name="Cheng J.F."/>
            <person name="Hugenholtz P."/>
            <person name="Woyke T."/>
            <person name="Wu D."/>
            <person name="Eisen J.A."/>
        </authorList>
    </citation>
    <scope>NUCLEOTIDE SEQUENCE [LARGE SCALE GENOMIC DNA]</scope>
    <source>
        <strain evidence="3">ATCC 33386 / NCTC 11300</strain>
    </source>
</reference>
<keyword evidence="1" id="KW-0812">Transmembrane</keyword>
<keyword evidence="1" id="KW-1133">Transmembrane helix</keyword>
<organism evidence="2 3">
    <name type="scientific">Sebaldella termitidis (strain ATCC 33386 / NCTC 11300)</name>
    <dbReference type="NCBI Taxonomy" id="526218"/>
    <lineage>
        <taxon>Bacteria</taxon>
        <taxon>Fusobacteriati</taxon>
        <taxon>Fusobacteriota</taxon>
        <taxon>Fusobacteriia</taxon>
        <taxon>Fusobacteriales</taxon>
        <taxon>Leptotrichiaceae</taxon>
        <taxon>Sebaldella</taxon>
    </lineage>
</organism>
<feature type="transmembrane region" description="Helical" evidence="1">
    <location>
        <begin position="12"/>
        <end position="37"/>
    </location>
</feature>
<gene>
    <name evidence="2" type="ordered locus">Sterm_1490</name>
</gene>
<name>D1AHW8_SEBTE</name>
<dbReference type="EMBL" id="CP001739">
    <property type="protein sequence ID" value="ACZ08352.1"/>
    <property type="molecule type" value="Genomic_DNA"/>
</dbReference>
<dbReference type="Proteomes" id="UP000000845">
    <property type="component" value="Chromosome"/>
</dbReference>
<accession>D1AHW8</accession>
<proteinExistence type="predicted"/>
<dbReference type="RefSeq" id="WP_012860948.1">
    <property type="nucleotide sequence ID" value="NC_013517.1"/>
</dbReference>
<reference evidence="2 3" key="2">
    <citation type="journal article" date="2010" name="Stand. Genomic Sci.">
        <title>Complete genome sequence of Sebaldella termitidis type strain (NCTC 11300).</title>
        <authorList>
            <person name="Harmon-Smith M."/>
            <person name="Celia L."/>
            <person name="Chertkov O."/>
            <person name="Lapidus A."/>
            <person name="Copeland A."/>
            <person name="Glavina Del Rio T."/>
            <person name="Nolan M."/>
            <person name="Lucas S."/>
            <person name="Tice H."/>
            <person name="Cheng J.F."/>
            <person name="Han C."/>
            <person name="Detter J.C."/>
            <person name="Bruce D."/>
            <person name="Goodwin L."/>
            <person name="Pitluck S."/>
            <person name="Pati A."/>
            <person name="Liolios K."/>
            <person name="Ivanova N."/>
            <person name="Mavromatis K."/>
            <person name="Mikhailova N."/>
            <person name="Chen A."/>
            <person name="Palaniappan K."/>
            <person name="Land M."/>
            <person name="Hauser L."/>
            <person name="Chang Y.J."/>
            <person name="Jeffries C.D."/>
            <person name="Brettin T."/>
            <person name="Goker M."/>
            <person name="Beck B."/>
            <person name="Bristow J."/>
            <person name="Eisen J.A."/>
            <person name="Markowitz V."/>
            <person name="Hugenholtz P."/>
            <person name="Kyrpides N.C."/>
            <person name="Klenk H.P."/>
            <person name="Chen F."/>
        </authorList>
    </citation>
    <scope>NUCLEOTIDE SEQUENCE [LARGE SCALE GENOMIC DNA]</scope>
    <source>
        <strain evidence="3">ATCC 33386 / NCTC 11300</strain>
    </source>
</reference>
<protein>
    <submittedName>
        <fullName evidence="2">Uncharacterized protein</fullName>
    </submittedName>
</protein>
<evidence type="ECO:0000313" key="3">
    <source>
        <dbReference type="Proteomes" id="UP000000845"/>
    </source>
</evidence>
<dbReference type="HOGENOM" id="CLU_1495205_0_0_0"/>
<dbReference type="STRING" id="526218.Sterm_1490"/>
<sequence>MKEIKFYYCNRFILHFIWFGMTLAGFIIFIILFRNWLGTVGIEPNGRFISDWWFEHKAVFIFVIFVIPCIAYCVIFLLSMVITVILQNKKGKCIFYDDFCVITFSRKIRINYSDIKNIKYTPIYTSLAYLGRTPHKLIIKTKKKRIKINMSLKESWFNRKKPVTLEVLYMELLGEYSKSS</sequence>
<evidence type="ECO:0000256" key="1">
    <source>
        <dbReference type="SAM" id="Phobius"/>
    </source>
</evidence>
<evidence type="ECO:0000313" key="2">
    <source>
        <dbReference type="EMBL" id="ACZ08352.1"/>
    </source>
</evidence>
<keyword evidence="1" id="KW-0472">Membrane</keyword>
<feature type="transmembrane region" description="Helical" evidence="1">
    <location>
        <begin position="57"/>
        <end position="86"/>
    </location>
</feature>